<evidence type="ECO:0000259" key="1">
    <source>
        <dbReference type="Pfam" id="PF00582"/>
    </source>
</evidence>
<dbReference type="InParanoid" id="A0A554MU52"/>
<evidence type="ECO:0000313" key="3">
    <source>
        <dbReference type="Proteomes" id="UP000319894"/>
    </source>
</evidence>
<dbReference type="Proteomes" id="UP000319894">
    <property type="component" value="Unassembled WGS sequence"/>
</dbReference>
<dbReference type="Gene3D" id="3.40.50.620">
    <property type="entry name" value="HUPs"/>
    <property type="match status" value="1"/>
</dbReference>
<dbReference type="SUPFAM" id="SSF52402">
    <property type="entry name" value="Adenine nucleotide alpha hydrolases-like"/>
    <property type="match status" value="2"/>
</dbReference>
<gene>
    <name evidence="2" type="ORF">DP107_18995</name>
</gene>
<protein>
    <recommendedName>
        <fullName evidence="1">UspA domain-containing protein</fullName>
    </recommendedName>
</protein>
<proteinExistence type="predicted"/>
<dbReference type="Gene3D" id="3.40.50.12370">
    <property type="match status" value="1"/>
</dbReference>
<dbReference type="InterPro" id="IPR006016">
    <property type="entry name" value="UspA"/>
</dbReference>
<sequence>MPLGDGSTVLVPVDVSTTEAPDTDLLTVSDAVHLVLLGYYPVPDQAPPAQLKADHEDDAQRRLAELAATIDRDVTQRVVFTHDRDETVDRAAEEYDCDAILLPGSHTATERVFVPLRGDDNLDRILSLVADLLRREETTATLFHATTADEREYGQSLLDDAAGRLVEAGIDRARINTRLATTNDPGTAIVELAHEFDLLVVGETEPSLTDRILGRVSTRIADEVDRPAFVVRKP</sequence>
<dbReference type="RefSeq" id="WP_144263665.1">
    <property type="nucleotide sequence ID" value="NZ_QMDX01000033.1"/>
</dbReference>
<feature type="domain" description="UspA" evidence="1">
    <location>
        <begin position="110"/>
        <end position="232"/>
    </location>
</feature>
<dbReference type="Pfam" id="PF00582">
    <property type="entry name" value="Usp"/>
    <property type="match status" value="1"/>
</dbReference>
<name>A0A554MU52_9EURY</name>
<dbReference type="AlphaFoldDB" id="A0A554MU52"/>
<dbReference type="EMBL" id="QMDX01000033">
    <property type="protein sequence ID" value="TSD08621.1"/>
    <property type="molecule type" value="Genomic_DNA"/>
</dbReference>
<keyword evidence="3" id="KW-1185">Reference proteome</keyword>
<accession>A0A554MU52</accession>
<organism evidence="2 3">
    <name type="scientific">Haloglomus irregulare</name>
    <dbReference type="NCBI Taxonomy" id="2234134"/>
    <lineage>
        <taxon>Archaea</taxon>
        <taxon>Methanobacteriati</taxon>
        <taxon>Methanobacteriota</taxon>
        <taxon>Stenosarchaea group</taxon>
        <taxon>Halobacteria</taxon>
        <taxon>Halobacteriales</taxon>
        <taxon>Natronomonadaceae</taxon>
        <taxon>Haloglomus</taxon>
    </lineage>
</organism>
<dbReference type="OrthoDB" id="157328at2157"/>
<dbReference type="CDD" id="cd00293">
    <property type="entry name" value="USP-like"/>
    <property type="match status" value="1"/>
</dbReference>
<evidence type="ECO:0000313" key="2">
    <source>
        <dbReference type="EMBL" id="TSD08621.1"/>
    </source>
</evidence>
<dbReference type="InterPro" id="IPR014729">
    <property type="entry name" value="Rossmann-like_a/b/a_fold"/>
</dbReference>
<comment type="caution">
    <text evidence="2">The sequence shown here is derived from an EMBL/GenBank/DDBJ whole genome shotgun (WGS) entry which is preliminary data.</text>
</comment>
<reference evidence="2 3" key="1">
    <citation type="submission" date="2018-06" db="EMBL/GenBank/DDBJ databases">
        <title>Natronomonas sp. F16-60 a new haloarchaeon isolated from a solar saltern of Isla Cristina, Huelva, Spain.</title>
        <authorList>
            <person name="Duran-Viseras A."/>
            <person name="Sanchez-Porro C."/>
            <person name="Ventosa A."/>
        </authorList>
    </citation>
    <scope>NUCLEOTIDE SEQUENCE [LARGE SCALE GENOMIC DNA]</scope>
    <source>
        <strain evidence="2 3">F16-60</strain>
    </source>
</reference>